<dbReference type="PANTHER" id="PTHR30126:SF64">
    <property type="entry name" value="HTH-TYPE TRANSCRIPTIONAL REGULATOR CITR"/>
    <property type="match status" value="1"/>
</dbReference>
<evidence type="ECO:0000313" key="6">
    <source>
        <dbReference type="EMBL" id="HIV14168.1"/>
    </source>
</evidence>
<keyword evidence="2" id="KW-0805">Transcription regulation</keyword>
<comment type="caution">
    <text evidence="6">The sequence shown here is derived from an EMBL/GenBank/DDBJ whole genome shotgun (WGS) entry which is preliminary data.</text>
</comment>
<proteinExistence type="inferred from homology"/>
<evidence type="ECO:0000256" key="2">
    <source>
        <dbReference type="ARBA" id="ARBA00023015"/>
    </source>
</evidence>
<accession>A0A9D1NX87</accession>
<evidence type="ECO:0000313" key="7">
    <source>
        <dbReference type="Proteomes" id="UP000886723"/>
    </source>
</evidence>
<evidence type="ECO:0000256" key="1">
    <source>
        <dbReference type="ARBA" id="ARBA00009437"/>
    </source>
</evidence>
<dbReference type="SUPFAM" id="SSF53850">
    <property type="entry name" value="Periplasmic binding protein-like II"/>
    <property type="match status" value="1"/>
</dbReference>
<dbReference type="Proteomes" id="UP000886723">
    <property type="component" value="Unassembled WGS sequence"/>
</dbReference>
<dbReference type="PRINTS" id="PR00039">
    <property type="entry name" value="HTHLYSR"/>
</dbReference>
<dbReference type="SUPFAM" id="SSF46785">
    <property type="entry name" value="Winged helix' DNA-binding domain"/>
    <property type="match status" value="1"/>
</dbReference>
<keyword evidence="3" id="KW-0238">DNA-binding</keyword>
<name>A0A9D1NX87_9FIRM</name>
<evidence type="ECO:0000259" key="5">
    <source>
        <dbReference type="PROSITE" id="PS50931"/>
    </source>
</evidence>
<organism evidence="6 7">
    <name type="scientific">Candidatus Pullilachnospira stercoravium</name>
    <dbReference type="NCBI Taxonomy" id="2840913"/>
    <lineage>
        <taxon>Bacteria</taxon>
        <taxon>Bacillati</taxon>
        <taxon>Bacillota</taxon>
        <taxon>Clostridia</taxon>
        <taxon>Lachnospirales</taxon>
        <taxon>Lachnospiraceae</taxon>
        <taxon>Lachnospiraceae incertae sedis</taxon>
        <taxon>Candidatus Pullilachnospira</taxon>
    </lineage>
</organism>
<keyword evidence="4" id="KW-0804">Transcription</keyword>
<reference evidence="6" key="1">
    <citation type="submission" date="2020-10" db="EMBL/GenBank/DDBJ databases">
        <authorList>
            <person name="Gilroy R."/>
        </authorList>
    </citation>
    <scope>NUCLEOTIDE SEQUENCE</scope>
    <source>
        <strain evidence="6">ChiBcec2-4451</strain>
    </source>
</reference>
<dbReference type="Pfam" id="PF03466">
    <property type="entry name" value="LysR_substrate"/>
    <property type="match status" value="1"/>
</dbReference>
<dbReference type="FunFam" id="1.10.10.10:FF:000001">
    <property type="entry name" value="LysR family transcriptional regulator"/>
    <property type="match status" value="1"/>
</dbReference>
<dbReference type="PANTHER" id="PTHR30126">
    <property type="entry name" value="HTH-TYPE TRANSCRIPTIONAL REGULATOR"/>
    <property type="match status" value="1"/>
</dbReference>
<dbReference type="GO" id="GO:0000976">
    <property type="term" value="F:transcription cis-regulatory region binding"/>
    <property type="evidence" value="ECO:0007669"/>
    <property type="project" value="TreeGrafter"/>
</dbReference>
<dbReference type="Pfam" id="PF00126">
    <property type="entry name" value="HTH_1"/>
    <property type="match status" value="1"/>
</dbReference>
<protein>
    <submittedName>
        <fullName evidence="6">LysR family transcriptional regulator</fullName>
    </submittedName>
</protein>
<evidence type="ECO:0000256" key="3">
    <source>
        <dbReference type="ARBA" id="ARBA00023125"/>
    </source>
</evidence>
<comment type="similarity">
    <text evidence="1">Belongs to the LysR transcriptional regulatory family.</text>
</comment>
<dbReference type="InterPro" id="IPR000847">
    <property type="entry name" value="LysR_HTH_N"/>
</dbReference>
<feature type="domain" description="HTH lysR-type" evidence="5">
    <location>
        <begin position="16"/>
        <end position="60"/>
    </location>
</feature>
<dbReference type="InterPro" id="IPR036390">
    <property type="entry name" value="WH_DNA-bd_sf"/>
</dbReference>
<dbReference type="InterPro" id="IPR036388">
    <property type="entry name" value="WH-like_DNA-bd_sf"/>
</dbReference>
<dbReference type="GO" id="GO:0003700">
    <property type="term" value="F:DNA-binding transcription factor activity"/>
    <property type="evidence" value="ECO:0007669"/>
    <property type="project" value="InterPro"/>
</dbReference>
<evidence type="ECO:0000256" key="4">
    <source>
        <dbReference type="ARBA" id="ARBA00023163"/>
    </source>
</evidence>
<dbReference type="CDD" id="cd05466">
    <property type="entry name" value="PBP2_LTTR_substrate"/>
    <property type="match status" value="1"/>
</dbReference>
<dbReference type="Gene3D" id="3.40.190.290">
    <property type="match status" value="1"/>
</dbReference>
<dbReference type="AlphaFoldDB" id="A0A9D1NX87"/>
<sequence>MEENLSLYHIFYVTTREGNISRAARELFISQPAISKAIRKLEENLETVLFIRTSRGVTLTREGELLYRHVAQAFDTLQSGEALLERNRKLGVSQLRIGASTTLCRYILLPHLKNFVRLHPHVKVSITCQSTFQTLALLDENKIDIGLVGEPSALRGTVFFPLLGIQDIFVAAPAYLENLSLREGGQDLYDTAAFMMLDEENITRQYINKAFAEYQRKPANVLEVSTMDLLIDFAKIGLGIACVIREFVKQELDGRTLVEVPLGLSFPPRQVGFVCRKDRQQLPVIRSFLENAEIL</sequence>
<dbReference type="PROSITE" id="PS50931">
    <property type="entry name" value="HTH_LYSR"/>
    <property type="match status" value="1"/>
</dbReference>
<gene>
    <name evidence="6" type="ORF">IAA63_13670</name>
</gene>
<dbReference type="Gene3D" id="1.10.10.10">
    <property type="entry name" value="Winged helix-like DNA-binding domain superfamily/Winged helix DNA-binding domain"/>
    <property type="match status" value="1"/>
</dbReference>
<reference evidence="6" key="2">
    <citation type="journal article" date="2021" name="PeerJ">
        <title>Extensive microbial diversity within the chicken gut microbiome revealed by metagenomics and culture.</title>
        <authorList>
            <person name="Gilroy R."/>
            <person name="Ravi A."/>
            <person name="Getino M."/>
            <person name="Pursley I."/>
            <person name="Horton D.L."/>
            <person name="Alikhan N.F."/>
            <person name="Baker D."/>
            <person name="Gharbi K."/>
            <person name="Hall N."/>
            <person name="Watson M."/>
            <person name="Adriaenssens E.M."/>
            <person name="Foster-Nyarko E."/>
            <person name="Jarju S."/>
            <person name="Secka A."/>
            <person name="Antonio M."/>
            <person name="Oren A."/>
            <person name="Chaudhuri R.R."/>
            <person name="La Ragione R."/>
            <person name="Hildebrand F."/>
            <person name="Pallen M.J."/>
        </authorList>
    </citation>
    <scope>NUCLEOTIDE SEQUENCE</scope>
    <source>
        <strain evidence="6">ChiBcec2-4451</strain>
    </source>
</reference>
<dbReference type="InterPro" id="IPR005119">
    <property type="entry name" value="LysR_subst-bd"/>
</dbReference>
<dbReference type="EMBL" id="DVON01000287">
    <property type="protein sequence ID" value="HIV14168.1"/>
    <property type="molecule type" value="Genomic_DNA"/>
</dbReference>